<evidence type="ECO:0000256" key="1">
    <source>
        <dbReference type="ARBA" id="ARBA00006499"/>
    </source>
</evidence>
<protein>
    <submittedName>
        <fullName evidence="4">Phospholipase</fullName>
    </submittedName>
</protein>
<reference evidence="4 5" key="1">
    <citation type="journal article" date="2020" name="Microorganisms">
        <title>Osmotic Adaptation and Compatible Solute Biosynthesis of Phototrophic Bacteria as Revealed from Genome Analyses.</title>
        <authorList>
            <person name="Imhoff J.F."/>
            <person name="Rahn T."/>
            <person name="Kunzel S."/>
            <person name="Keller A."/>
            <person name="Neulinger S.C."/>
        </authorList>
    </citation>
    <scope>NUCLEOTIDE SEQUENCE [LARGE SCALE GENOMIC DNA]</scope>
    <source>
        <strain evidence="4 5">DSM 15382</strain>
    </source>
</reference>
<organism evidence="4 5">
    <name type="scientific">Paracraurococcus ruber</name>
    <dbReference type="NCBI Taxonomy" id="77675"/>
    <lineage>
        <taxon>Bacteria</taxon>
        <taxon>Pseudomonadati</taxon>
        <taxon>Pseudomonadota</taxon>
        <taxon>Alphaproteobacteria</taxon>
        <taxon>Acetobacterales</taxon>
        <taxon>Roseomonadaceae</taxon>
        <taxon>Paracraurococcus</taxon>
    </lineage>
</organism>
<dbReference type="Gene3D" id="3.40.50.1820">
    <property type="entry name" value="alpha/beta hydrolase"/>
    <property type="match status" value="1"/>
</dbReference>
<dbReference type="EMBL" id="NRSG01000356">
    <property type="protein sequence ID" value="MBK1661718.1"/>
    <property type="molecule type" value="Genomic_DNA"/>
</dbReference>
<evidence type="ECO:0000256" key="2">
    <source>
        <dbReference type="ARBA" id="ARBA00022801"/>
    </source>
</evidence>
<keyword evidence="5" id="KW-1185">Reference proteome</keyword>
<accession>A0ABS1D4C8</accession>
<dbReference type="PANTHER" id="PTHR10655:SF17">
    <property type="entry name" value="LYSOPHOSPHOLIPASE-LIKE PROTEIN 1"/>
    <property type="match status" value="1"/>
</dbReference>
<dbReference type="RefSeq" id="WP_133219951.1">
    <property type="nucleotide sequence ID" value="NZ_NRSG01000356.1"/>
</dbReference>
<evidence type="ECO:0000313" key="4">
    <source>
        <dbReference type="EMBL" id="MBK1661718.1"/>
    </source>
</evidence>
<dbReference type="InterPro" id="IPR029058">
    <property type="entry name" value="AB_hydrolase_fold"/>
</dbReference>
<evidence type="ECO:0000259" key="3">
    <source>
        <dbReference type="Pfam" id="PF02230"/>
    </source>
</evidence>
<evidence type="ECO:0000313" key="5">
    <source>
        <dbReference type="Proteomes" id="UP000697995"/>
    </source>
</evidence>
<dbReference type="Pfam" id="PF02230">
    <property type="entry name" value="Abhydrolase_2"/>
    <property type="match status" value="1"/>
</dbReference>
<dbReference type="InterPro" id="IPR003140">
    <property type="entry name" value="PLipase/COase/thioEstase"/>
</dbReference>
<dbReference type="SUPFAM" id="SSF53474">
    <property type="entry name" value="alpha/beta-Hydrolases"/>
    <property type="match status" value="1"/>
</dbReference>
<dbReference type="Proteomes" id="UP000697995">
    <property type="component" value="Unassembled WGS sequence"/>
</dbReference>
<dbReference type="PANTHER" id="PTHR10655">
    <property type="entry name" value="LYSOPHOSPHOLIPASE-RELATED"/>
    <property type="match status" value="1"/>
</dbReference>
<name>A0ABS1D4C8_9PROT</name>
<gene>
    <name evidence="4" type="ORF">CKO45_26305</name>
</gene>
<proteinExistence type="inferred from homology"/>
<dbReference type="InterPro" id="IPR050565">
    <property type="entry name" value="LYPA1-2/EST-like"/>
</dbReference>
<feature type="domain" description="Phospholipase/carboxylesterase/thioesterase" evidence="3">
    <location>
        <begin position="16"/>
        <end position="205"/>
    </location>
</feature>
<sequence>MAGLDGPRFGPKAGGAPRQLVVLLHGLGADGQDLIGLAPDWAEALPHAAFVAPDAPEACDMGPFGRQWFSLQDRRPAAMASGAAAARAGLDAFLDAELARHGLPGEALALAGFSQGCMMALFTGLRRATAPAAILGYSGALLGADRLAAEIAARPPVLLVHGEADDIVPAQASRLAESALRAAGVPVEALYRPGLAHGIDPAGLAAGLRVLRAAFGLAAAGPGAA</sequence>
<comment type="similarity">
    <text evidence="1">Belongs to the AB hydrolase superfamily. AB hydrolase 2 family.</text>
</comment>
<keyword evidence="2" id="KW-0378">Hydrolase</keyword>
<comment type="caution">
    <text evidence="4">The sequence shown here is derived from an EMBL/GenBank/DDBJ whole genome shotgun (WGS) entry which is preliminary data.</text>
</comment>